<evidence type="ECO:0000259" key="2">
    <source>
        <dbReference type="Pfam" id="PF24649"/>
    </source>
</evidence>
<dbReference type="STRING" id="3818.A0A445A150"/>
<evidence type="ECO:0000313" key="3">
    <source>
        <dbReference type="EMBL" id="RYR20169.1"/>
    </source>
</evidence>
<dbReference type="PANTHER" id="PTHR35410">
    <property type="entry name" value="EXPRESSED PROTEIN"/>
    <property type="match status" value="1"/>
</dbReference>
<keyword evidence="1" id="KW-1133">Transmembrane helix</keyword>
<reference evidence="3 4" key="1">
    <citation type="submission" date="2019-01" db="EMBL/GenBank/DDBJ databases">
        <title>Sequencing of cultivated peanut Arachis hypogaea provides insights into genome evolution and oil improvement.</title>
        <authorList>
            <person name="Chen X."/>
        </authorList>
    </citation>
    <scope>NUCLEOTIDE SEQUENCE [LARGE SCALE GENOMIC DNA]</scope>
    <source>
        <strain evidence="4">cv. Fuhuasheng</strain>
        <tissue evidence="3">Leaves</tissue>
    </source>
</reference>
<feature type="domain" description="DUF7642" evidence="2">
    <location>
        <begin position="80"/>
        <end position="130"/>
    </location>
</feature>
<gene>
    <name evidence="3" type="ORF">Ahy_B03g065257</name>
</gene>
<evidence type="ECO:0000256" key="1">
    <source>
        <dbReference type="SAM" id="Phobius"/>
    </source>
</evidence>
<sequence length="286" mass="32573">MGTINEVIEVDGLEARLLDLEGGESDAVLYAASFVESEEKFVKYNTVQWVLYSLLLILAWGIGFLMLLYLPVRRFVLRTDIRSRKLYLTPNSIVYKVTRPVPFPCFGVLQKEKHVLLQNVADVVVEQGPVSCFRPSDLQQLFSGGAMVLFLLFLLPDFIYSQDICSHILVFILLELKILVYEDHLVMMLKSRVLQIHMLSGRYLVVPNHAPAIMMRLSNMRNEMFSTQVSTLDVPHMMMSPSKSLRQDSTSGELLLLQKLEEVGNSVKKIQSLFEEQQSHTAESTD</sequence>
<dbReference type="AlphaFoldDB" id="A0A445A150"/>
<proteinExistence type="predicted"/>
<feature type="transmembrane region" description="Helical" evidence="1">
    <location>
        <begin position="166"/>
        <end position="182"/>
    </location>
</feature>
<dbReference type="Pfam" id="PF24649">
    <property type="entry name" value="DUF7642"/>
    <property type="match status" value="1"/>
</dbReference>
<keyword evidence="1" id="KW-0812">Transmembrane</keyword>
<feature type="transmembrane region" description="Helical" evidence="1">
    <location>
        <begin position="49"/>
        <end position="72"/>
    </location>
</feature>
<accession>A0A445A150</accession>
<comment type="caution">
    <text evidence="3">The sequence shown here is derived from an EMBL/GenBank/DDBJ whole genome shotgun (WGS) entry which is preliminary data.</text>
</comment>
<protein>
    <recommendedName>
        <fullName evidence="2">DUF7642 domain-containing protein</fullName>
    </recommendedName>
</protein>
<name>A0A445A150_ARAHY</name>
<feature type="transmembrane region" description="Helical" evidence="1">
    <location>
        <begin position="141"/>
        <end position="160"/>
    </location>
</feature>
<evidence type="ECO:0000313" key="4">
    <source>
        <dbReference type="Proteomes" id="UP000289738"/>
    </source>
</evidence>
<organism evidence="3 4">
    <name type="scientific">Arachis hypogaea</name>
    <name type="common">Peanut</name>
    <dbReference type="NCBI Taxonomy" id="3818"/>
    <lineage>
        <taxon>Eukaryota</taxon>
        <taxon>Viridiplantae</taxon>
        <taxon>Streptophyta</taxon>
        <taxon>Embryophyta</taxon>
        <taxon>Tracheophyta</taxon>
        <taxon>Spermatophyta</taxon>
        <taxon>Magnoliopsida</taxon>
        <taxon>eudicotyledons</taxon>
        <taxon>Gunneridae</taxon>
        <taxon>Pentapetalae</taxon>
        <taxon>rosids</taxon>
        <taxon>fabids</taxon>
        <taxon>Fabales</taxon>
        <taxon>Fabaceae</taxon>
        <taxon>Papilionoideae</taxon>
        <taxon>50 kb inversion clade</taxon>
        <taxon>dalbergioids sensu lato</taxon>
        <taxon>Dalbergieae</taxon>
        <taxon>Pterocarpus clade</taxon>
        <taxon>Arachis</taxon>
    </lineage>
</organism>
<dbReference type="EMBL" id="SDMP01000013">
    <property type="protein sequence ID" value="RYR20169.1"/>
    <property type="molecule type" value="Genomic_DNA"/>
</dbReference>
<dbReference type="PANTHER" id="PTHR35410:SF1">
    <property type="entry name" value="EXPRESSED PROTEIN"/>
    <property type="match status" value="1"/>
</dbReference>
<keyword evidence="1" id="KW-0472">Membrane</keyword>
<dbReference type="Proteomes" id="UP000289738">
    <property type="component" value="Chromosome B03"/>
</dbReference>
<keyword evidence="4" id="KW-1185">Reference proteome</keyword>
<dbReference type="InterPro" id="IPR056059">
    <property type="entry name" value="DUF7642"/>
</dbReference>